<evidence type="ECO:0000256" key="4">
    <source>
        <dbReference type="ARBA" id="ARBA00022723"/>
    </source>
</evidence>
<keyword evidence="4" id="KW-0479">Metal-binding</keyword>
<dbReference type="InterPro" id="IPR050377">
    <property type="entry name" value="Radical_SAM_PqqE_MftC-like"/>
</dbReference>
<dbReference type="Pfam" id="PF13186">
    <property type="entry name" value="SPASM"/>
    <property type="match status" value="1"/>
</dbReference>
<dbReference type="InterPro" id="IPR058240">
    <property type="entry name" value="rSAM_sf"/>
</dbReference>
<keyword evidence="3" id="KW-0949">S-adenosyl-L-methionine</keyword>
<keyword evidence="10" id="KW-1185">Reference proteome</keyword>
<dbReference type="InterPro" id="IPR023885">
    <property type="entry name" value="4Fe4S-binding_SPASM_dom"/>
</dbReference>
<dbReference type="SUPFAM" id="SSF102114">
    <property type="entry name" value="Radical SAM enzymes"/>
    <property type="match status" value="1"/>
</dbReference>
<dbReference type="GO" id="GO:0046872">
    <property type="term" value="F:metal ion binding"/>
    <property type="evidence" value="ECO:0007669"/>
    <property type="project" value="UniProtKB-KW"/>
</dbReference>
<proteinExistence type="predicted"/>
<evidence type="ECO:0000259" key="8">
    <source>
        <dbReference type="Pfam" id="PF13186"/>
    </source>
</evidence>
<evidence type="ECO:0000259" key="7">
    <source>
        <dbReference type="Pfam" id="PF04055"/>
    </source>
</evidence>
<dbReference type="InterPro" id="IPR013785">
    <property type="entry name" value="Aldolase_TIM"/>
</dbReference>
<dbReference type="InterPro" id="IPR034391">
    <property type="entry name" value="AdoMet-like_SPASM_containing"/>
</dbReference>
<keyword evidence="5" id="KW-0408">Iron</keyword>
<name>A0A0V7ZSB3_9CYAN</name>
<feature type="domain" description="Radical SAM core" evidence="7">
    <location>
        <begin position="169"/>
        <end position="301"/>
    </location>
</feature>
<evidence type="ECO:0000256" key="5">
    <source>
        <dbReference type="ARBA" id="ARBA00023004"/>
    </source>
</evidence>
<dbReference type="AlphaFoldDB" id="A0A0V7ZSB3"/>
<evidence type="ECO:0000256" key="1">
    <source>
        <dbReference type="ARBA" id="ARBA00001966"/>
    </source>
</evidence>
<dbReference type="Pfam" id="PF04055">
    <property type="entry name" value="Radical_SAM"/>
    <property type="match status" value="1"/>
</dbReference>
<dbReference type="GO" id="GO:0003824">
    <property type="term" value="F:catalytic activity"/>
    <property type="evidence" value="ECO:0007669"/>
    <property type="project" value="InterPro"/>
</dbReference>
<dbReference type="OrthoDB" id="9782387at2"/>
<dbReference type="RefSeq" id="WP_027842473.1">
    <property type="nucleotide sequence ID" value="NZ_LMTZ01000088.1"/>
</dbReference>
<evidence type="ECO:0000313" key="10">
    <source>
        <dbReference type="Proteomes" id="UP000053372"/>
    </source>
</evidence>
<keyword evidence="2" id="KW-0004">4Fe-4S</keyword>
<evidence type="ECO:0000256" key="3">
    <source>
        <dbReference type="ARBA" id="ARBA00022691"/>
    </source>
</evidence>
<accession>A0A0V7ZSB3</accession>
<dbReference type="CDD" id="cd01335">
    <property type="entry name" value="Radical_SAM"/>
    <property type="match status" value="1"/>
</dbReference>
<evidence type="ECO:0000256" key="6">
    <source>
        <dbReference type="ARBA" id="ARBA00023014"/>
    </source>
</evidence>
<evidence type="ECO:0008006" key="11">
    <source>
        <dbReference type="Google" id="ProtNLM"/>
    </source>
</evidence>
<organism evidence="9 10">
    <name type="scientific">Mastigocoleus testarum BC008</name>
    <dbReference type="NCBI Taxonomy" id="371196"/>
    <lineage>
        <taxon>Bacteria</taxon>
        <taxon>Bacillati</taxon>
        <taxon>Cyanobacteriota</taxon>
        <taxon>Cyanophyceae</taxon>
        <taxon>Nostocales</taxon>
        <taxon>Hapalosiphonaceae</taxon>
        <taxon>Mastigocoleus</taxon>
    </lineage>
</organism>
<feature type="domain" description="4Fe4S-binding SPASM" evidence="8">
    <location>
        <begin position="392"/>
        <end position="460"/>
    </location>
</feature>
<gene>
    <name evidence="9" type="ORF">BC008_29625</name>
</gene>
<protein>
    <recommendedName>
        <fullName evidence="11">Radical SAM core domain-containing protein</fullName>
    </recommendedName>
</protein>
<dbReference type="InterPro" id="IPR007197">
    <property type="entry name" value="rSAM"/>
</dbReference>
<dbReference type="GO" id="GO:0051536">
    <property type="term" value="F:iron-sulfur cluster binding"/>
    <property type="evidence" value="ECO:0007669"/>
    <property type="project" value="UniProtKB-KW"/>
</dbReference>
<dbReference type="SFLD" id="SFLDG01387">
    <property type="entry name" value="BtrN-like_SPASM_domain_contain"/>
    <property type="match status" value="1"/>
</dbReference>
<keyword evidence="6" id="KW-0411">Iron-sulfur</keyword>
<evidence type="ECO:0000256" key="2">
    <source>
        <dbReference type="ARBA" id="ARBA00022485"/>
    </source>
</evidence>
<evidence type="ECO:0000313" key="9">
    <source>
        <dbReference type="EMBL" id="KST67358.1"/>
    </source>
</evidence>
<sequence>MTIGINNQNFRGSIDFCIFFPDVENIKGTIYIQGWLYDKKFTRQLPLIEIESNNNIIASFLCDIERLDVKNHFKDAPLKSGFMAYIPVADTSCLSAPLNIYYKSGNNKFKVADTYIFNIDEFLKDPHLLNKLTFRQKEKLNNLILNEKERIHKVSSLKSKPLYLIIDPSFSCQLKCPYCHGNMVREAGVSLPMMQENTVDSVLAKYGETLIQAHFFNWGEPLLNKKFPSFVQKAHKYDVWTTCSTNFSINISEEFLDLIILSGLDLLIVSVDGMTQETYTKYRIGGNLELVLSNLKKLVARKRILGSKTPNIRFQFLDFPWTHNQIEEARAIATEIGVNEFHVKEGCIHPPKKLVNLTRGQNAKQTFMNQDNKNNFIKLQQEKKDKFKFFGCDHLYHQLSINSDGSVHPCCYVYEPGHTVGNILDENDCFNNKIMQSSRSVFHSLHEENIYGYNPCVNCWILGDREAQGHKESTISFQPAFEMIVKEPLSHFINHHSPRGMFYLFNNWFKEKIAH</sequence>
<dbReference type="EMBL" id="LMTZ01000088">
    <property type="protein sequence ID" value="KST67358.1"/>
    <property type="molecule type" value="Genomic_DNA"/>
</dbReference>
<dbReference type="CDD" id="cd21109">
    <property type="entry name" value="SPASM"/>
    <property type="match status" value="1"/>
</dbReference>
<reference evidence="9 10" key="1">
    <citation type="journal article" date="2015" name="Genome Announc.">
        <title>Draft Genome of the Euendolithic (true boring) Cyanobacterium Mastigocoleus testarum strain BC008.</title>
        <authorList>
            <person name="Guida B.S."/>
            <person name="Garcia-Pichel F."/>
        </authorList>
    </citation>
    <scope>NUCLEOTIDE SEQUENCE [LARGE SCALE GENOMIC DNA]</scope>
    <source>
        <strain evidence="9 10">BC008</strain>
    </source>
</reference>
<comment type="caution">
    <text evidence="9">The sequence shown here is derived from an EMBL/GenBank/DDBJ whole genome shotgun (WGS) entry which is preliminary data.</text>
</comment>
<dbReference type="Gene3D" id="3.20.20.70">
    <property type="entry name" value="Aldolase class I"/>
    <property type="match status" value="1"/>
</dbReference>
<dbReference type="SFLD" id="SFLDG01067">
    <property type="entry name" value="SPASM/twitch_domain_containing"/>
    <property type="match status" value="1"/>
</dbReference>
<comment type="cofactor">
    <cofactor evidence="1">
        <name>[4Fe-4S] cluster</name>
        <dbReference type="ChEBI" id="CHEBI:49883"/>
    </cofactor>
</comment>
<dbReference type="PANTHER" id="PTHR11228:SF7">
    <property type="entry name" value="PQQA PEPTIDE CYCLASE"/>
    <property type="match status" value="1"/>
</dbReference>
<dbReference type="PANTHER" id="PTHR11228">
    <property type="entry name" value="RADICAL SAM DOMAIN PROTEIN"/>
    <property type="match status" value="1"/>
</dbReference>
<dbReference type="Proteomes" id="UP000053372">
    <property type="component" value="Unassembled WGS sequence"/>
</dbReference>
<dbReference type="SFLD" id="SFLDS00029">
    <property type="entry name" value="Radical_SAM"/>
    <property type="match status" value="1"/>
</dbReference>